<dbReference type="GO" id="GO:0008835">
    <property type="term" value="F:diaminohydroxyphosphoribosylaminopyrimidine deaminase activity"/>
    <property type="evidence" value="ECO:0007669"/>
    <property type="project" value="UniProtKB-EC"/>
</dbReference>
<dbReference type="UniPathway" id="UPA00275">
    <property type="reaction ID" value="UER00401"/>
</dbReference>
<evidence type="ECO:0000256" key="16">
    <source>
        <dbReference type="PIRSR" id="PIRSR006769-2"/>
    </source>
</evidence>
<comment type="catalytic activity">
    <reaction evidence="12 14">
        <text>5-amino-6-(5-phospho-D-ribitylamino)uracil + NADP(+) = 5-amino-6-(5-phospho-D-ribosylamino)uracil + NADPH + H(+)</text>
        <dbReference type="Rhea" id="RHEA:17845"/>
        <dbReference type="ChEBI" id="CHEBI:15378"/>
        <dbReference type="ChEBI" id="CHEBI:57783"/>
        <dbReference type="ChEBI" id="CHEBI:58349"/>
        <dbReference type="ChEBI" id="CHEBI:58421"/>
        <dbReference type="ChEBI" id="CHEBI:58453"/>
        <dbReference type="EC" id="1.1.1.193"/>
    </reaction>
</comment>
<dbReference type="InterPro" id="IPR002125">
    <property type="entry name" value="CMP_dCMP_dom"/>
</dbReference>
<evidence type="ECO:0000256" key="13">
    <source>
        <dbReference type="ARBA" id="ARBA00049886"/>
    </source>
</evidence>
<dbReference type="PIRSF" id="PIRSF006769">
    <property type="entry name" value="RibD"/>
    <property type="match status" value="1"/>
</dbReference>
<keyword evidence="9 14" id="KW-0521">NADP</keyword>
<dbReference type="Gene3D" id="3.40.430.10">
    <property type="entry name" value="Dihydrofolate Reductase, subunit A"/>
    <property type="match status" value="1"/>
</dbReference>
<evidence type="ECO:0000256" key="9">
    <source>
        <dbReference type="ARBA" id="ARBA00022857"/>
    </source>
</evidence>
<dbReference type="KEGG" id="lnn:F0161_06910"/>
<dbReference type="InterPro" id="IPR016192">
    <property type="entry name" value="APOBEC/CMP_deaminase_Zn-bd"/>
</dbReference>
<dbReference type="Gene3D" id="3.40.140.10">
    <property type="entry name" value="Cytidine Deaminase, domain 2"/>
    <property type="match status" value="1"/>
</dbReference>
<evidence type="ECO:0000256" key="7">
    <source>
        <dbReference type="ARBA" id="ARBA00022723"/>
    </source>
</evidence>
<evidence type="ECO:0000313" key="20">
    <source>
        <dbReference type="Proteomes" id="UP000325295"/>
    </source>
</evidence>
<feature type="binding site" evidence="16">
    <location>
        <position position="185"/>
    </location>
    <ligand>
        <name>substrate</name>
    </ligand>
</feature>
<dbReference type="SUPFAM" id="SSF53597">
    <property type="entry name" value="Dihydrofolate reductase-like"/>
    <property type="match status" value="1"/>
</dbReference>
<evidence type="ECO:0000256" key="5">
    <source>
        <dbReference type="ARBA" id="ARBA00007417"/>
    </source>
</evidence>
<name>A0A5P1X272_9LACO</name>
<reference evidence="19 20" key="1">
    <citation type="submission" date="2019-09" db="EMBL/GenBank/DDBJ databases">
        <title>Complete Genome Sequence of Lactobacillus nenjiangensis SH-Y15, isolated from sauerkraut.</title>
        <authorList>
            <person name="Yang H."/>
        </authorList>
    </citation>
    <scope>NUCLEOTIDE SEQUENCE [LARGE SCALE GENOMIC DNA]</scope>
    <source>
        <strain evidence="19 20">SH-Y15</strain>
    </source>
</reference>
<keyword evidence="10 14" id="KW-0560">Oxidoreductase</keyword>
<feature type="binding site" evidence="16">
    <location>
        <position position="205"/>
    </location>
    <ligand>
        <name>substrate</name>
    </ligand>
</feature>
<keyword evidence="14 19" id="KW-0378">Hydrolase</keyword>
<evidence type="ECO:0000256" key="8">
    <source>
        <dbReference type="ARBA" id="ARBA00022833"/>
    </source>
</evidence>
<evidence type="ECO:0000256" key="4">
    <source>
        <dbReference type="ARBA" id="ARBA00005259"/>
    </source>
</evidence>
<organism evidence="19 20">
    <name type="scientific">Paucilactobacillus nenjiangensis</name>
    <dbReference type="NCBI Taxonomy" id="1296540"/>
    <lineage>
        <taxon>Bacteria</taxon>
        <taxon>Bacillati</taxon>
        <taxon>Bacillota</taxon>
        <taxon>Bacilli</taxon>
        <taxon>Lactobacillales</taxon>
        <taxon>Lactobacillaceae</taxon>
        <taxon>Paucilactobacillus</taxon>
    </lineage>
</organism>
<dbReference type="EMBL" id="CP043939">
    <property type="protein sequence ID" value="QER67613.1"/>
    <property type="molecule type" value="Genomic_DNA"/>
</dbReference>
<comment type="catalytic activity">
    <reaction evidence="13 14">
        <text>2,5-diamino-6-hydroxy-4-(5-phosphoribosylamino)-pyrimidine + H2O + H(+) = 5-amino-6-(5-phospho-D-ribosylamino)uracil + NH4(+)</text>
        <dbReference type="Rhea" id="RHEA:21868"/>
        <dbReference type="ChEBI" id="CHEBI:15377"/>
        <dbReference type="ChEBI" id="CHEBI:15378"/>
        <dbReference type="ChEBI" id="CHEBI:28938"/>
        <dbReference type="ChEBI" id="CHEBI:58453"/>
        <dbReference type="ChEBI" id="CHEBI:58614"/>
        <dbReference type="EC" id="3.5.4.26"/>
    </reaction>
</comment>
<evidence type="ECO:0000256" key="6">
    <source>
        <dbReference type="ARBA" id="ARBA00022619"/>
    </source>
</evidence>
<evidence type="ECO:0000256" key="15">
    <source>
        <dbReference type="PIRSR" id="PIRSR006769-1"/>
    </source>
</evidence>
<evidence type="ECO:0000256" key="17">
    <source>
        <dbReference type="PIRSR" id="PIRSR006769-3"/>
    </source>
</evidence>
<feature type="binding site" evidence="16">
    <location>
        <position position="201"/>
    </location>
    <ligand>
        <name>NADP(+)</name>
        <dbReference type="ChEBI" id="CHEBI:58349"/>
    </ligand>
</feature>
<keyword evidence="11" id="KW-0511">Multifunctional enzyme</keyword>
<dbReference type="CDD" id="cd01284">
    <property type="entry name" value="Riboflavin_deaminase-reductase"/>
    <property type="match status" value="1"/>
</dbReference>
<dbReference type="InterPro" id="IPR024072">
    <property type="entry name" value="DHFR-like_dom_sf"/>
</dbReference>
<comment type="pathway">
    <text evidence="2 14">Cofactor biosynthesis; riboflavin biosynthesis; 5-amino-6-(D-ribitylamino)uracil from GTP: step 2/4.</text>
</comment>
<dbReference type="Pfam" id="PF01872">
    <property type="entry name" value="RibD_C"/>
    <property type="match status" value="1"/>
</dbReference>
<comment type="pathway">
    <text evidence="3 14">Cofactor biosynthesis; riboflavin biosynthesis; 5-amino-6-(D-ribitylamino)uracil from GTP: step 3/4.</text>
</comment>
<feature type="binding site" evidence="17">
    <location>
        <position position="49"/>
    </location>
    <ligand>
        <name>Zn(2+)</name>
        <dbReference type="ChEBI" id="CHEBI:29105"/>
        <note>catalytic</note>
    </ligand>
</feature>
<proteinExistence type="inferred from homology"/>
<dbReference type="InterPro" id="IPR050765">
    <property type="entry name" value="Riboflavin_Biosynth_HTPR"/>
</dbReference>
<comment type="function">
    <text evidence="1 14">Converts 2,5-diamino-6-(ribosylamino)-4(3h)-pyrimidinone 5'-phosphate into 5-amino-6-(ribosylamino)-2,4(1h,3h)-pyrimidinedione 5'-phosphate.</text>
</comment>
<evidence type="ECO:0000313" key="19">
    <source>
        <dbReference type="EMBL" id="QER67613.1"/>
    </source>
</evidence>
<evidence type="ECO:0000259" key="18">
    <source>
        <dbReference type="PROSITE" id="PS51747"/>
    </source>
</evidence>
<dbReference type="EC" id="3.5.4.26" evidence="14"/>
<evidence type="ECO:0000256" key="2">
    <source>
        <dbReference type="ARBA" id="ARBA00004882"/>
    </source>
</evidence>
<feature type="binding site" evidence="16">
    <location>
        <position position="197"/>
    </location>
    <ligand>
        <name>NADP(+)</name>
        <dbReference type="ChEBI" id="CHEBI:58349"/>
    </ligand>
</feature>
<evidence type="ECO:0000256" key="3">
    <source>
        <dbReference type="ARBA" id="ARBA00004910"/>
    </source>
</evidence>
<keyword evidence="8 14" id="KW-0862">Zinc</keyword>
<dbReference type="InterPro" id="IPR016193">
    <property type="entry name" value="Cytidine_deaminase-like"/>
</dbReference>
<dbReference type="PROSITE" id="PS51747">
    <property type="entry name" value="CYT_DCMP_DEAMINASES_2"/>
    <property type="match status" value="1"/>
</dbReference>
<dbReference type="GO" id="GO:0008703">
    <property type="term" value="F:5-amino-6-(5-phosphoribosylamino)uracil reductase activity"/>
    <property type="evidence" value="ECO:0007669"/>
    <property type="project" value="UniProtKB-EC"/>
</dbReference>
<feature type="binding site" evidence="17">
    <location>
        <position position="76"/>
    </location>
    <ligand>
        <name>Zn(2+)</name>
        <dbReference type="ChEBI" id="CHEBI:29105"/>
        <note>catalytic</note>
    </ligand>
</feature>
<gene>
    <name evidence="19" type="primary">ribD</name>
    <name evidence="19" type="ORF">F0161_06910</name>
</gene>
<accession>A0A5P1X272</accession>
<comment type="similarity">
    <text evidence="5 14">In the C-terminal section; belongs to the HTP reductase family.</text>
</comment>
<evidence type="ECO:0000256" key="1">
    <source>
        <dbReference type="ARBA" id="ARBA00002151"/>
    </source>
</evidence>
<evidence type="ECO:0000256" key="11">
    <source>
        <dbReference type="ARBA" id="ARBA00023268"/>
    </source>
</evidence>
<dbReference type="PANTHER" id="PTHR38011">
    <property type="entry name" value="DIHYDROFOLATE REDUCTASE FAMILY PROTEIN (AFU_ORTHOLOGUE AFUA_8G06820)"/>
    <property type="match status" value="1"/>
</dbReference>
<dbReference type="EC" id="1.1.1.193" evidence="14"/>
<dbReference type="PANTHER" id="PTHR38011:SF7">
    <property type="entry name" value="2,5-DIAMINO-6-RIBOSYLAMINO-4(3H)-PYRIMIDINONE 5'-PHOSPHATE REDUCTASE"/>
    <property type="match status" value="1"/>
</dbReference>
<dbReference type="GO" id="GO:0009231">
    <property type="term" value="P:riboflavin biosynthetic process"/>
    <property type="evidence" value="ECO:0007669"/>
    <property type="project" value="UniProtKB-UniPathway"/>
</dbReference>
<keyword evidence="20" id="KW-1185">Reference proteome</keyword>
<feature type="domain" description="CMP/dCMP-type deaminase" evidence="18">
    <location>
        <begin position="1"/>
        <end position="124"/>
    </location>
</feature>
<dbReference type="OrthoDB" id="9800865at2"/>
<feature type="binding site" evidence="17">
    <location>
        <position position="85"/>
    </location>
    <ligand>
        <name>Zn(2+)</name>
        <dbReference type="ChEBI" id="CHEBI:29105"/>
        <note>catalytic</note>
    </ligand>
</feature>
<comment type="cofactor">
    <cofactor evidence="14 17">
        <name>Zn(2+)</name>
        <dbReference type="ChEBI" id="CHEBI:29105"/>
    </cofactor>
    <text evidence="14 17">Binds 1 zinc ion.</text>
</comment>
<dbReference type="PROSITE" id="PS00903">
    <property type="entry name" value="CYT_DCMP_DEAMINASES_1"/>
    <property type="match status" value="1"/>
</dbReference>
<sequence>MDNLYMQQAVDLAKKGRRNTYRNPLVGAIFVKDKQVIASGYHARYGDKHAERMAIDSCSTLEELKNSTLYVTLEPCTHFGKQPPCVDAVIASGVSRVVIGQSDPNPVVSMKGTQKLREHGIQVDFNDLGQTVQALNPYYNYYFEHNLPYIVLKQAISLDGKITAQSGTRTQITGASVNQQVHDERNEFQAILVGSETVLVDNPTLLASGATNFPSIRVVLDRQGRCLNRPELNIFNSQAPTWIFTTKKTNQLLSSNVQLFENETWTIESVVSYLAKQGVQSVYVEGGAQIHNQFLAANLFNELITYVGSEVIGSGGIPSFSGNQANPTSQAMKLKSVQQFGNDVRIVSERVE</sequence>
<dbReference type="SUPFAM" id="SSF53927">
    <property type="entry name" value="Cytidine deaminase-like"/>
    <property type="match status" value="1"/>
</dbReference>
<dbReference type="Proteomes" id="UP000325295">
    <property type="component" value="Chromosome"/>
</dbReference>
<evidence type="ECO:0000256" key="10">
    <source>
        <dbReference type="ARBA" id="ARBA00023002"/>
    </source>
</evidence>
<dbReference type="NCBIfam" id="TIGR00326">
    <property type="entry name" value="eubact_ribD"/>
    <property type="match status" value="1"/>
</dbReference>
<dbReference type="InterPro" id="IPR002734">
    <property type="entry name" value="RibDG_C"/>
</dbReference>
<keyword evidence="7 14" id="KW-0479">Metal-binding</keyword>
<feature type="binding site" evidence="16">
    <location>
        <position position="155"/>
    </location>
    <ligand>
        <name>NADP(+)</name>
        <dbReference type="ChEBI" id="CHEBI:58349"/>
    </ligand>
</feature>
<dbReference type="InterPro" id="IPR004794">
    <property type="entry name" value="Eubact_RibD"/>
</dbReference>
<keyword evidence="6 14" id="KW-0686">Riboflavin biosynthesis</keyword>
<protein>
    <recommendedName>
        <fullName evidence="14">Riboflavin biosynthesis protein RibD</fullName>
    </recommendedName>
    <domain>
        <recommendedName>
            <fullName evidence="14">Diaminohydroxyphosphoribosylaminopyrimidine deaminase</fullName>
            <shortName evidence="14">DRAP deaminase</shortName>
            <ecNumber evidence="14">3.5.4.26</ecNumber>
        </recommendedName>
        <alternativeName>
            <fullName evidence="14">Riboflavin-specific deaminase</fullName>
        </alternativeName>
    </domain>
    <domain>
        <recommendedName>
            <fullName evidence="14">5-amino-6-(5-phosphoribosylamino)uracil reductase</fullName>
            <ecNumber evidence="14">1.1.1.193</ecNumber>
        </recommendedName>
        <alternativeName>
            <fullName evidence="14">HTP reductase</fullName>
        </alternativeName>
    </domain>
</protein>
<dbReference type="Pfam" id="PF00383">
    <property type="entry name" value="dCMP_cyt_deam_1"/>
    <property type="match status" value="1"/>
</dbReference>
<dbReference type="GO" id="GO:0008270">
    <property type="term" value="F:zinc ion binding"/>
    <property type="evidence" value="ECO:0007669"/>
    <property type="project" value="InterPro"/>
</dbReference>
<dbReference type="RefSeq" id="WP_150204150.1">
    <property type="nucleotide sequence ID" value="NZ_CP043939.1"/>
</dbReference>
<evidence type="ECO:0000256" key="14">
    <source>
        <dbReference type="PIRNR" id="PIRNR006769"/>
    </source>
</evidence>
<dbReference type="AlphaFoldDB" id="A0A5P1X272"/>
<feature type="active site" description="Proton donor" evidence="15">
    <location>
        <position position="51"/>
    </location>
</feature>
<evidence type="ECO:0000256" key="12">
    <source>
        <dbReference type="ARBA" id="ARBA00049861"/>
    </source>
</evidence>
<comment type="similarity">
    <text evidence="4 14">In the N-terminal section; belongs to the cytidine and deoxycytidylate deaminase family.</text>
</comment>
<feature type="binding site" evidence="16">
    <location>
        <position position="285"/>
    </location>
    <ligand>
        <name>substrate</name>
    </ligand>
</feature>